<dbReference type="Proteomes" id="UP000241010">
    <property type="component" value="Unassembled WGS sequence"/>
</dbReference>
<dbReference type="EMBL" id="PZKG01000001">
    <property type="protein sequence ID" value="PTE23727.1"/>
    <property type="molecule type" value="Genomic_DNA"/>
</dbReference>
<dbReference type="Gene3D" id="3.40.50.300">
    <property type="entry name" value="P-loop containing nucleotide triphosphate hydrolases"/>
    <property type="match status" value="1"/>
</dbReference>
<evidence type="ECO:0000313" key="2">
    <source>
        <dbReference type="Proteomes" id="UP000241010"/>
    </source>
</evidence>
<reference evidence="1 2" key="1">
    <citation type="submission" date="2018-03" db="EMBL/GenBank/DDBJ databases">
        <title>Cereibacter changlensis.</title>
        <authorList>
            <person name="Meyer T.E."/>
            <person name="Miller S."/>
            <person name="Lodha T."/>
            <person name="Gandham S."/>
            <person name="Chintalapati S."/>
            <person name="Chintalapati V.R."/>
        </authorList>
    </citation>
    <scope>NUCLEOTIDE SEQUENCE [LARGE SCALE GENOMIC DNA]</scope>
    <source>
        <strain evidence="1 2">JA139</strain>
    </source>
</reference>
<comment type="caution">
    <text evidence="1">The sequence shown here is derived from an EMBL/GenBank/DDBJ whole genome shotgun (WGS) entry which is preliminary data.</text>
</comment>
<sequence>MMTRFDSFVMFAAMRTGSNYLEANLNALPGVRCHGELFNPSFIGGQGQTELLGFDMAAREADPLAMLQAVRAATPGLAGFRYFHDHDPRVLEPVLFDPRCAKIILTRNPLESYVSWKIARATGQWTLTNARRLKTATVRFDPPEFERHLEATQDFQLRLLHGLQVSGQGAFYVDYEDLQDLEVLNGLARFLGLPAGLAAADATLKKQNPGEIAAKVENPEEMTAALARLDRFNLARTPNFEPRRAPGIPGFVAAQGAGLLYLPLRGGPEAAVRDWLGRLGQGLLGDFTQKTLRDWKRKSLPHRSFTVLRHPLARAHAAFCSQILTGALPELRSALQKTCGLRLPPPGEPQEEAAHREAFLGFLRFLRLNLSGQTGLRVDAHFASQTAVLQGFARFQTPDAVLREARLAEGLAALAAEVGAPSPVFRPMAEAAPHALAAIHGDDLEEAAREAYLRDYVGFGFGPWRAEAEA</sequence>
<name>A0A2T4K0V6_9RHOB</name>
<proteinExistence type="predicted"/>
<accession>A0A2T4K0V6</accession>
<dbReference type="InterPro" id="IPR027417">
    <property type="entry name" value="P-loop_NTPase"/>
</dbReference>
<organism evidence="1 2">
    <name type="scientific">Cereibacter changlensis JA139</name>
    <dbReference type="NCBI Taxonomy" id="1188249"/>
    <lineage>
        <taxon>Bacteria</taxon>
        <taxon>Pseudomonadati</taxon>
        <taxon>Pseudomonadota</taxon>
        <taxon>Alphaproteobacteria</taxon>
        <taxon>Rhodobacterales</taxon>
        <taxon>Paracoccaceae</taxon>
        <taxon>Cereibacter</taxon>
    </lineage>
</organism>
<dbReference type="OrthoDB" id="7802556at2"/>
<protein>
    <submittedName>
        <fullName evidence="1">Nodulation protein NodH</fullName>
    </submittedName>
</protein>
<dbReference type="AlphaFoldDB" id="A0A2T4K0V6"/>
<dbReference type="SUPFAM" id="SSF52540">
    <property type="entry name" value="P-loop containing nucleoside triphosphate hydrolases"/>
    <property type="match status" value="1"/>
</dbReference>
<keyword evidence="2" id="KW-1185">Reference proteome</keyword>
<evidence type="ECO:0000313" key="1">
    <source>
        <dbReference type="EMBL" id="PTE23727.1"/>
    </source>
</evidence>
<gene>
    <name evidence="1" type="ORF">C5F48_00275</name>
</gene>